<dbReference type="EMBL" id="JAFLQW010000526">
    <property type="protein sequence ID" value="MBO0351320.1"/>
    <property type="molecule type" value="Genomic_DNA"/>
</dbReference>
<evidence type="ECO:0000313" key="3">
    <source>
        <dbReference type="Proteomes" id="UP000664844"/>
    </source>
</evidence>
<dbReference type="RefSeq" id="WP_207089765.1">
    <property type="nucleotide sequence ID" value="NZ_JAFLQW010000526.1"/>
</dbReference>
<keyword evidence="3" id="KW-1185">Reference proteome</keyword>
<protein>
    <submittedName>
        <fullName evidence="2">Uncharacterized protein</fullName>
    </submittedName>
</protein>
<feature type="compositionally biased region" description="Basic and acidic residues" evidence="1">
    <location>
        <begin position="33"/>
        <end position="48"/>
    </location>
</feature>
<dbReference type="Proteomes" id="UP000664844">
    <property type="component" value="Unassembled WGS sequence"/>
</dbReference>
<evidence type="ECO:0000256" key="1">
    <source>
        <dbReference type="SAM" id="MobiDB-lite"/>
    </source>
</evidence>
<evidence type="ECO:0000313" key="2">
    <source>
        <dbReference type="EMBL" id="MBO0351320.1"/>
    </source>
</evidence>
<gene>
    <name evidence="2" type="ORF">J0895_20015</name>
</gene>
<feature type="region of interest" description="Disordered" evidence="1">
    <location>
        <begin position="1"/>
        <end position="69"/>
    </location>
</feature>
<feature type="compositionally biased region" description="Basic residues" evidence="1">
    <location>
        <begin position="1"/>
        <end position="19"/>
    </location>
</feature>
<name>A0ABS3FW31_9CYAN</name>
<feature type="compositionally biased region" description="Polar residues" evidence="1">
    <location>
        <begin position="49"/>
        <end position="59"/>
    </location>
</feature>
<sequence>MASKYPHKNPGRLNRRKTKNGVNYTIRSHTKAPKNEVEGTKTGDRTESTPENSHATAQERSPDQPLFTSASDEEVWQAYLAVEQEWEEVFRRLADS</sequence>
<organism evidence="2 3">
    <name type="scientific">Phormidium pseudopriestleyi FRX01</name>
    <dbReference type="NCBI Taxonomy" id="1759528"/>
    <lineage>
        <taxon>Bacteria</taxon>
        <taxon>Bacillati</taxon>
        <taxon>Cyanobacteriota</taxon>
        <taxon>Cyanophyceae</taxon>
        <taxon>Oscillatoriophycideae</taxon>
        <taxon>Oscillatoriales</taxon>
        <taxon>Oscillatoriaceae</taxon>
        <taxon>Phormidium</taxon>
    </lineage>
</organism>
<comment type="caution">
    <text evidence="2">The sequence shown here is derived from an EMBL/GenBank/DDBJ whole genome shotgun (WGS) entry which is preliminary data.</text>
</comment>
<accession>A0ABS3FW31</accession>
<proteinExistence type="predicted"/>
<reference evidence="2 3" key="1">
    <citation type="submission" date="2021-03" db="EMBL/GenBank/DDBJ databases">
        <title>Metabolic Capacity of the Antarctic Cyanobacterium Phormidium pseudopriestleyi that Sustains Oxygenic Photosynthesis in the Presence of Hydrogen Sulfide.</title>
        <authorList>
            <person name="Lumian J.E."/>
            <person name="Jungblut A.D."/>
            <person name="Dillon M.L."/>
            <person name="Hawes I."/>
            <person name="Doran P.T."/>
            <person name="Mackey T.J."/>
            <person name="Dick G.J."/>
            <person name="Grettenberger C.L."/>
            <person name="Sumner D.Y."/>
        </authorList>
    </citation>
    <scope>NUCLEOTIDE SEQUENCE [LARGE SCALE GENOMIC DNA]</scope>
    <source>
        <strain evidence="2 3">FRX01</strain>
    </source>
</reference>